<evidence type="ECO:0000256" key="7">
    <source>
        <dbReference type="ARBA" id="ARBA00022946"/>
    </source>
</evidence>
<dbReference type="InterPro" id="IPR001537">
    <property type="entry name" value="SpoU_MeTrfase"/>
</dbReference>
<evidence type="ECO:0000256" key="1">
    <source>
        <dbReference type="ARBA" id="ARBA00004173"/>
    </source>
</evidence>
<accession>A0A4P9XVD9</accession>
<keyword evidence="3" id="KW-0698">rRNA processing</keyword>
<keyword evidence="8" id="KW-0496">Mitochondrion</keyword>
<dbReference type="InterPro" id="IPR047261">
    <property type="entry name" value="MRM1_MeTrfase_dom"/>
</dbReference>
<dbReference type="Gene3D" id="3.40.1280.10">
    <property type="match status" value="1"/>
</dbReference>
<evidence type="ECO:0000256" key="4">
    <source>
        <dbReference type="ARBA" id="ARBA00022603"/>
    </source>
</evidence>
<keyword evidence="6" id="KW-0949">S-adenosyl-L-methionine</keyword>
<dbReference type="Gene3D" id="3.30.1330.30">
    <property type="match status" value="1"/>
</dbReference>
<protein>
    <recommendedName>
        <fullName evidence="9">rRNA methyltransferase 1, mitochondrial</fullName>
    </recommendedName>
</protein>
<evidence type="ECO:0000256" key="10">
    <source>
        <dbReference type="SAM" id="MobiDB-lite"/>
    </source>
</evidence>
<dbReference type="PANTHER" id="PTHR46103">
    <property type="entry name" value="RRNA METHYLTRANSFERASE 1, MITOCHONDRIAL"/>
    <property type="match status" value="1"/>
</dbReference>
<dbReference type="SUPFAM" id="SSF55315">
    <property type="entry name" value="L30e-like"/>
    <property type="match status" value="1"/>
</dbReference>
<dbReference type="Pfam" id="PF08032">
    <property type="entry name" value="SpoU_sub_bind"/>
    <property type="match status" value="1"/>
</dbReference>
<dbReference type="InterPro" id="IPR013123">
    <property type="entry name" value="SpoU_subst-bd"/>
</dbReference>
<dbReference type="AlphaFoldDB" id="A0A4P9XVD9"/>
<proteinExistence type="inferred from homology"/>
<evidence type="ECO:0000256" key="2">
    <source>
        <dbReference type="ARBA" id="ARBA00007228"/>
    </source>
</evidence>
<keyword evidence="13" id="KW-1185">Reference proteome</keyword>
<dbReference type="OrthoDB" id="270651at2759"/>
<dbReference type="GO" id="GO:0005739">
    <property type="term" value="C:mitochondrion"/>
    <property type="evidence" value="ECO:0007669"/>
    <property type="project" value="UniProtKB-SubCell"/>
</dbReference>
<dbReference type="SMART" id="SM00967">
    <property type="entry name" value="SpoU_sub_bind"/>
    <property type="match status" value="1"/>
</dbReference>
<sequence>MIQIRALFTRNLVRPAAGSPVQTSLRTYVFVPQRGRVNNQARPGKKTAKQKQDERRRARIARFAPPDEEVIYGHSVILAALQAGRRDLRTLYVKEEPEKDRKLKPITDLILNTAMNIGVPIERVSKGELNELTNYQVHQGVALRASGLQPTHLTSITQYQNGQYYGVTPPTKLLEFTTEKHAPVWLALDEVQDPRNLGAIIRSAYYFGVDGVLVCRKNSAPFTPVCSKASAGAVELMDLYYTNKMMKFLRACRTNGWAVVGATAAPRSQSIGSSSLIPMNRLGKTEQGVILVVGNEGYGLRPMVRKKCTHHVAIPSTNPTRSPLIDSLNVSVASALLLNSFMRNRLEARLGEFENLVPPPNPLNTIELEDEDEDDE</sequence>
<gene>
    <name evidence="12" type="ORF">THASP1DRAFT_28845</name>
</gene>
<evidence type="ECO:0000313" key="12">
    <source>
        <dbReference type="EMBL" id="RKP09370.1"/>
    </source>
</evidence>
<keyword evidence="5 12" id="KW-0808">Transferase</keyword>
<feature type="region of interest" description="Disordered" evidence="10">
    <location>
        <begin position="36"/>
        <end position="57"/>
    </location>
</feature>
<keyword evidence="4 12" id="KW-0489">Methyltransferase</keyword>
<evidence type="ECO:0000256" key="8">
    <source>
        <dbReference type="ARBA" id="ARBA00023128"/>
    </source>
</evidence>
<dbReference type="InterPro" id="IPR004441">
    <property type="entry name" value="rRNA_MeTrfase_TrmH"/>
</dbReference>
<comment type="subcellular location">
    <subcellularLocation>
        <location evidence="1">Mitochondrion</location>
    </subcellularLocation>
</comment>
<dbReference type="STRING" id="78915.A0A4P9XVD9"/>
<dbReference type="EMBL" id="KZ992519">
    <property type="protein sequence ID" value="RKP09370.1"/>
    <property type="molecule type" value="Genomic_DNA"/>
</dbReference>
<evidence type="ECO:0000256" key="6">
    <source>
        <dbReference type="ARBA" id="ARBA00022691"/>
    </source>
</evidence>
<dbReference type="InterPro" id="IPR029064">
    <property type="entry name" value="Ribosomal_eL30-like_sf"/>
</dbReference>
<dbReference type="SUPFAM" id="SSF75217">
    <property type="entry name" value="alpha/beta knot"/>
    <property type="match status" value="1"/>
</dbReference>
<dbReference type="PANTHER" id="PTHR46103:SF1">
    <property type="entry name" value="RRNA METHYLTRANSFERASE 1, MITOCHONDRIAL"/>
    <property type="match status" value="1"/>
</dbReference>
<comment type="similarity">
    <text evidence="2">Belongs to the class IV-like SAM-binding methyltransferase superfamily. RNA methyltransferase TrmH family.</text>
</comment>
<evidence type="ECO:0000259" key="11">
    <source>
        <dbReference type="SMART" id="SM00967"/>
    </source>
</evidence>
<dbReference type="Proteomes" id="UP000271241">
    <property type="component" value="Unassembled WGS sequence"/>
</dbReference>
<dbReference type="GO" id="GO:0003723">
    <property type="term" value="F:RNA binding"/>
    <property type="evidence" value="ECO:0007669"/>
    <property type="project" value="InterPro"/>
</dbReference>
<dbReference type="GO" id="GO:0016435">
    <property type="term" value="F:rRNA (guanine) methyltransferase activity"/>
    <property type="evidence" value="ECO:0007669"/>
    <property type="project" value="TreeGrafter"/>
</dbReference>
<dbReference type="NCBIfam" id="TIGR00186">
    <property type="entry name" value="rRNA_methyl_3"/>
    <property type="match status" value="1"/>
</dbReference>
<evidence type="ECO:0000256" key="5">
    <source>
        <dbReference type="ARBA" id="ARBA00022679"/>
    </source>
</evidence>
<evidence type="ECO:0000313" key="13">
    <source>
        <dbReference type="Proteomes" id="UP000271241"/>
    </source>
</evidence>
<reference evidence="13" key="1">
    <citation type="journal article" date="2018" name="Nat. Microbiol.">
        <title>Leveraging single-cell genomics to expand the fungal tree of life.</title>
        <authorList>
            <person name="Ahrendt S.R."/>
            <person name="Quandt C.A."/>
            <person name="Ciobanu D."/>
            <person name="Clum A."/>
            <person name="Salamov A."/>
            <person name="Andreopoulos B."/>
            <person name="Cheng J.F."/>
            <person name="Woyke T."/>
            <person name="Pelin A."/>
            <person name="Henrissat B."/>
            <person name="Reynolds N.K."/>
            <person name="Benny G.L."/>
            <person name="Smith M.E."/>
            <person name="James T.Y."/>
            <person name="Grigoriev I.V."/>
        </authorList>
    </citation>
    <scope>NUCLEOTIDE SEQUENCE [LARGE SCALE GENOMIC DNA]</scope>
    <source>
        <strain evidence="13">RSA 1356</strain>
    </source>
</reference>
<keyword evidence="7" id="KW-0809">Transit peptide</keyword>
<name>A0A4P9XVD9_9FUNG</name>
<dbReference type="InterPro" id="IPR029026">
    <property type="entry name" value="tRNA_m1G_MTases_N"/>
</dbReference>
<evidence type="ECO:0000256" key="9">
    <source>
        <dbReference type="ARBA" id="ARBA00034881"/>
    </source>
</evidence>
<dbReference type="InterPro" id="IPR047182">
    <property type="entry name" value="MRM1"/>
</dbReference>
<evidence type="ECO:0000256" key="3">
    <source>
        <dbReference type="ARBA" id="ARBA00022552"/>
    </source>
</evidence>
<dbReference type="CDD" id="cd18105">
    <property type="entry name" value="SpoU-like_MRM1"/>
    <property type="match status" value="1"/>
</dbReference>
<dbReference type="Pfam" id="PF00588">
    <property type="entry name" value="SpoU_methylase"/>
    <property type="match status" value="1"/>
</dbReference>
<organism evidence="12 13">
    <name type="scientific">Thamnocephalis sphaerospora</name>
    <dbReference type="NCBI Taxonomy" id="78915"/>
    <lineage>
        <taxon>Eukaryota</taxon>
        <taxon>Fungi</taxon>
        <taxon>Fungi incertae sedis</taxon>
        <taxon>Zoopagomycota</taxon>
        <taxon>Zoopagomycotina</taxon>
        <taxon>Zoopagomycetes</taxon>
        <taxon>Zoopagales</taxon>
        <taxon>Sigmoideomycetaceae</taxon>
        <taxon>Thamnocephalis</taxon>
    </lineage>
</organism>
<feature type="domain" description="RNA 2-O ribose methyltransferase substrate binding" evidence="11">
    <location>
        <begin position="70"/>
        <end position="151"/>
    </location>
</feature>
<dbReference type="InterPro" id="IPR029028">
    <property type="entry name" value="Alpha/beta_knot_MTases"/>
</dbReference>